<feature type="transmembrane region" description="Helical" evidence="8">
    <location>
        <begin position="538"/>
        <end position="557"/>
    </location>
</feature>
<evidence type="ECO:0000256" key="5">
    <source>
        <dbReference type="ARBA" id="ARBA00022989"/>
    </source>
</evidence>
<feature type="transmembrane region" description="Helical" evidence="8">
    <location>
        <begin position="330"/>
        <end position="353"/>
    </location>
</feature>
<keyword evidence="5 8" id="KW-1133">Transmembrane helix</keyword>
<keyword evidence="11" id="KW-1185">Reference proteome</keyword>
<dbReference type="PROSITE" id="PS00217">
    <property type="entry name" value="SUGAR_TRANSPORT_2"/>
    <property type="match status" value="1"/>
</dbReference>
<feature type="transmembrane region" description="Helical" evidence="8">
    <location>
        <begin position="102"/>
        <end position="122"/>
    </location>
</feature>
<evidence type="ECO:0000259" key="9">
    <source>
        <dbReference type="PROSITE" id="PS50850"/>
    </source>
</evidence>
<dbReference type="InterPro" id="IPR036259">
    <property type="entry name" value="MFS_trans_sf"/>
</dbReference>
<proteinExistence type="inferred from homology"/>
<dbReference type="PANTHER" id="PTHR48020:SF12">
    <property type="entry name" value="PROTON MYO-INOSITOL COTRANSPORTER"/>
    <property type="match status" value="1"/>
</dbReference>
<dbReference type="InterPro" id="IPR020846">
    <property type="entry name" value="MFS_dom"/>
</dbReference>
<feature type="transmembrane region" description="Helical" evidence="8">
    <location>
        <begin position="467"/>
        <end position="487"/>
    </location>
</feature>
<feature type="transmembrane region" description="Helical" evidence="8">
    <location>
        <begin position="209"/>
        <end position="228"/>
    </location>
</feature>
<evidence type="ECO:0000256" key="7">
    <source>
        <dbReference type="RuleBase" id="RU003346"/>
    </source>
</evidence>
<feature type="transmembrane region" description="Helical" evidence="8">
    <location>
        <begin position="134"/>
        <end position="152"/>
    </location>
</feature>
<feature type="transmembrane region" description="Helical" evidence="8">
    <location>
        <begin position="508"/>
        <end position="526"/>
    </location>
</feature>
<keyword evidence="3 7" id="KW-0813">Transport</keyword>
<name>A0A8S3YUJ7_9EUPU</name>
<dbReference type="AlphaFoldDB" id="A0A8S3YUJ7"/>
<protein>
    <recommendedName>
        <fullName evidence="9">Major facilitator superfamily (MFS) profile domain-containing protein</fullName>
    </recommendedName>
</protein>
<dbReference type="PRINTS" id="PR00171">
    <property type="entry name" value="SUGRTRNSPORT"/>
</dbReference>
<sequence length="597" mass="65372">MSEVTKLVAATAVASFNNSKIPHDKTASAETNTTNSSDDSDSKSVTIYATAAKDETYISQSSAHYLWLLTSFSALGGFLFGYDTGVIAGAMLFIKDEFLLSSLWQEIIISITLGFAFISALLGGFLNDKCGRKVVTLIASFMFTVGAIILGVAKNVAMLLSGRLILGIGIGLASMTVPMYIAESAPANVRGRLVTINNFYNRGSVCCKYMLGLAGVPSAIQFCGFFFLPESPRWLMKKGRETEAKAVLKKLRGHHHVDNELTEIRNAISAELGNKDENTFMRILQTPSVRRAVILGCGLQLFQQLSGINTVMYYSATIIKMSGIEDKSTAVWLAALTAGINFIFTIVGVLLVERIGRRKLIIGSLIGVTASLFVLGLSFQLMAASSPAVTYVDHDYLNTTCSVYRNCEECTENTQCGFCYTENNGSLDGACLTVDHRDNTHAAYGKCQDMSLSSDNRWSYDYCPSSYSWMALLGLVLYLIFFAPGMGPMPWTINSEIYPIWARSTGNSLSAATNWISNLIVSMTFLTLTETITKHGTYWMFGGFAVLGLIFIAVCLPETKGHKLEEMEHLFSQPLCHICPFNAKYTKYTSLESETLP</sequence>
<keyword evidence="6 8" id="KW-0472">Membrane</keyword>
<accession>A0A8S3YUJ7</accession>
<evidence type="ECO:0000256" key="3">
    <source>
        <dbReference type="ARBA" id="ARBA00022448"/>
    </source>
</evidence>
<evidence type="ECO:0000256" key="2">
    <source>
        <dbReference type="ARBA" id="ARBA00010992"/>
    </source>
</evidence>
<feature type="transmembrane region" description="Helical" evidence="8">
    <location>
        <begin position="164"/>
        <end position="182"/>
    </location>
</feature>
<comment type="similarity">
    <text evidence="2 7">Belongs to the major facilitator superfamily. Sugar transporter (TC 2.A.1.1) family.</text>
</comment>
<dbReference type="EMBL" id="CAJHNH020000956">
    <property type="protein sequence ID" value="CAG5120713.1"/>
    <property type="molecule type" value="Genomic_DNA"/>
</dbReference>
<dbReference type="Proteomes" id="UP000678393">
    <property type="component" value="Unassembled WGS sequence"/>
</dbReference>
<comment type="subcellular location">
    <subcellularLocation>
        <location evidence="1">Membrane</location>
        <topology evidence="1">Multi-pass membrane protein</topology>
    </subcellularLocation>
</comment>
<evidence type="ECO:0000256" key="4">
    <source>
        <dbReference type="ARBA" id="ARBA00022692"/>
    </source>
</evidence>
<feature type="transmembrane region" description="Helical" evidence="8">
    <location>
        <begin position="360"/>
        <end position="383"/>
    </location>
</feature>
<evidence type="ECO:0000256" key="6">
    <source>
        <dbReference type="ARBA" id="ARBA00023136"/>
    </source>
</evidence>
<dbReference type="InterPro" id="IPR005828">
    <property type="entry name" value="MFS_sugar_transport-like"/>
</dbReference>
<dbReference type="PROSITE" id="PS50850">
    <property type="entry name" value="MFS"/>
    <property type="match status" value="1"/>
</dbReference>
<dbReference type="InterPro" id="IPR003663">
    <property type="entry name" value="Sugar/inositol_transpt"/>
</dbReference>
<dbReference type="Gene3D" id="1.20.1250.20">
    <property type="entry name" value="MFS general substrate transporter like domains"/>
    <property type="match status" value="2"/>
</dbReference>
<feature type="domain" description="Major facilitator superfamily (MFS) profile" evidence="9">
    <location>
        <begin position="69"/>
        <end position="560"/>
    </location>
</feature>
<evidence type="ECO:0000313" key="11">
    <source>
        <dbReference type="Proteomes" id="UP000678393"/>
    </source>
</evidence>
<gene>
    <name evidence="10" type="ORF">CUNI_LOCUS6271</name>
</gene>
<evidence type="ECO:0000256" key="1">
    <source>
        <dbReference type="ARBA" id="ARBA00004141"/>
    </source>
</evidence>
<dbReference type="CDD" id="cd17360">
    <property type="entry name" value="MFS_HMIT_like"/>
    <property type="match status" value="1"/>
</dbReference>
<evidence type="ECO:0000256" key="8">
    <source>
        <dbReference type="SAM" id="Phobius"/>
    </source>
</evidence>
<dbReference type="PANTHER" id="PTHR48020">
    <property type="entry name" value="PROTON MYO-INOSITOL COTRANSPORTER"/>
    <property type="match status" value="1"/>
</dbReference>
<reference evidence="10" key="1">
    <citation type="submission" date="2021-04" db="EMBL/GenBank/DDBJ databases">
        <authorList>
            <consortium name="Molecular Ecology Group"/>
        </authorList>
    </citation>
    <scope>NUCLEOTIDE SEQUENCE</scope>
</reference>
<dbReference type="GO" id="GO:0005366">
    <property type="term" value="F:myo-inositol:proton symporter activity"/>
    <property type="evidence" value="ECO:0007669"/>
    <property type="project" value="TreeGrafter"/>
</dbReference>
<dbReference type="GO" id="GO:0016324">
    <property type="term" value="C:apical plasma membrane"/>
    <property type="evidence" value="ECO:0007669"/>
    <property type="project" value="TreeGrafter"/>
</dbReference>
<dbReference type="InterPro" id="IPR050814">
    <property type="entry name" value="Myo-inositol_Transporter"/>
</dbReference>
<evidence type="ECO:0000313" key="10">
    <source>
        <dbReference type="EMBL" id="CAG5120713.1"/>
    </source>
</evidence>
<dbReference type="NCBIfam" id="TIGR00879">
    <property type="entry name" value="SP"/>
    <property type="match status" value="1"/>
</dbReference>
<comment type="caution">
    <text evidence="10">The sequence shown here is derived from an EMBL/GenBank/DDBJ whole genome shotgun (WGS) entry which is preliminary data.</text>
</comment>
<dbReference type="PROSITE" id="PS00216">
    <property type="entry name" value="SUGAR_TRANSPORT_1"/>
    <property type="match status" value="1"/>
</dbReference>
<dbReference type="Pfam" id="PF00083">
    <property type="entry name" value="Sugar_tr"/>
    <property type="match status" value="3"/>
</dbReference>
<dbReference type="InterPro" id="IPR005829">
    <property type="entry name" value="Sugar_transporter_CS"/>
</dbReference>
<dbReference type="OrthoDB" id="6339427at2759"/>
<organism evidence="10 11">
    <name type="scientific">Candidula unifasciata</name>
    <dbReference type="NCBI Taxonomy" id="100452"/>
    <lineage>
        <taxon>Eukaryota</taxon>
        <taxon>Metazoa</taxon>
        <taxon>Spiralia</taxon>
        <taxon>Lophotrochozoa</taxon>
        <taxon>Mollusca</taxon>
        <taxon>Gastropoda</taxon>
        <taxon>Heterobranchia</taxon>
        <taxon>Euthyneura</taxon>
        <taxon>Panpulmonata</taxon>
        <taxon>Eupulmonata</taxon>
        <taxon>Stylommatophora</taxon>
        <taxon>Helicina</taxon>
        <taxon>Helicoidea</taxon>
        <taxon>Geomitridae</taxon>
        <taxon>Candidula</taxon>
    </lineage>
</organism>
<keyword evidence="4 8" id="KW-0812">Transmembrane</keyword>
<dbReference type="SUPFAM" id="SSF103473">
    <property type="entry name" value="MFS general substrate transporter"/>
    <property type="match status" value="1"/>
</dbReference>